<accession>A0A4R6Z9H7</accession>
<evidence type="ECO:0008006" key="3">
    <source>
        <dbReference type="Google" id="ProtNLM"/>
    </source>
</evidence>
<dbReference type="AlphaFoldDB" id="A0A4R6Z9H7"/>
<dbReference type="OrthoDB" id="5954007at2"/>
<dbReference type="RefSeq" id="WP_133816684.1">
    <property type="nucleotide sequence ID" value="NZ_SNZH01000001.1"/>
</dbReference>
<sequence length="173" mass="18150">MLIAVIVLMATLLAVASLMRSVDTNSLIMGTIGFKQGVLQEAERAYVVARAGIPRTVAAQVDAAPAYFASVQPADSRRRDLPAALVADTPTIGTELPAGATGNRVRYVVERLCNVSGVADRGQCLVPGAYTTGGTHDETSSIFTGSGARAAYRLTVRVDGPRNAQAFVQTTIR</sequence>
<comment type="caution">
    <text evidence="1">The sequence shown here is derived from an EMBL/GenBank/DDBJ whole genome shotgun (WGS) entry which is preliminary data.</text>
</comment>
<proteinExistence type="predicted"/>
<dbReference type="EMBL" id="SNZH01000001">
    <property type="protein sequence ID" value="TDR48561.1"/>
    <property type="molecule type" value="Genomic_DNA"/>
</dbReference>
<organism evidence="1 2">
    <name type="scientific">Tahibacter aquaticus</name>
    <dbReference type="NCBI Taxonomy" id="520092"/>
    <lineage>
        <taxon>Bacteria</taxon>
        <taxon>Pseudomonadati</taxon>
        <taxon>Pseudomonadota</taxon>
        <taxon>Gammaproteobacteria</taxon>
        <taxon>Lysobacterales</taxon>
        <taxon>Rhodanobacteraceae</taxon>
        <taxon>Tahibacter</taxon>
    </lineage>
</organism>
<dbReference type="Proteomes" id="UP000295293">
    <property type="component" value="Unassembled WGS sequence"/>
</dbReference>
<evidence type="ECO:0000313" key="2">
    <source>
        <dbReference type="Proteomes" id="UP000295293"/>
    </source>
</evidence>
<reference evidence="1 2" key="1">
    <citation type="submission" date="2019-03" db="EMBL/GenBank/DDBJ databases">
        <title>Genomic Encyclopedia of Type Strains, Phase IV (KMG-IV): sequencing the most valuable type-strain genomes for metagenomic binning, comparative biology and taxonomic classification.</title>
        <authorList>
            <person name="Goeker M."/>
        </authorList>
    </citation>
    <scope>NUCLEOTIDE SEQUENCE [LARGE SCALE GENOMIC DNA]</scope>
    <source>
        <strain evidence="1 2">DSM 21667</strain>
    </source>
</reference>
<evidence type="ECO:0000313" key="1">
    <source>
        <dbReference type="EMBL" id="TDR48561.1"/>
    </source>
</evidence>
<gene>
    <name evidence="1" type="ORF">DFR29_101181</name>
</gene>
<name>A0A4R6Z9H7_9GAMM</name>
<protein>
    <recommendedName>
        <fullName evidence="3">Type IV pilus assembly protein PilX</fullName>
    </recommendedName>
</protein>
<keyword evidence="2" id="KW-1185">Reference proteome</keyword>